<accession>A0A318ZH10</accession>
<dbReference type="GeneID" id="37076783"/>
<sequence>MPTTESAMSHALTQFRHQMSTANRHFLLDRVHEIQSLHLPTEAANLHHMRRYWPSLGRGGQETYWNRTVAPEPVREDREVRSVTRLADVPGLYHQYMDGVCPPRLRTEEWRRMYLAVVAEVCAEVVAEDGQDGEDGIPPCEELGLFLKYANGVQDPDFRRSGIAPFLPGFFVGVAEYAFPDEAAGQGGSARMEIEGQRGLLKGYLEESLLGRVGLHGMIDEDLEVKVGFLTGTGGWGHEDRWYSAYTYCRRREDDAADTHQTDFAWRVLFFEASDDDTPATLNGRRPLFDSIPEFLDWYGSWFDYIDMDEVRREIDELNA</sequence>
<name>A0A318ZH10_9EURO</name>
<reference evidence="1 2" key="1">
    <citation type="submission" date="2016-12" db="EMBL/GenBank/DDBJ databases">
        <title>The genomes of Aspergillus section Nigri reveals drivers in fungal speciation.</title>
        <authorList>
            <consortium name="DOE Joint Genome Institute"/>
            <person name="Vesth T.C."/>
            <person name="Nybo J."/>
            <person name="Theobald S."/>
            <person name="Brandl J."/>
            <person name="Frisvad J.C."/>
            <person name="Nielsen K.F."/>
            <person name="Lyhne E.K."/>
            <person name="Kogle M.E."/>
            <person name="Kuo A."/>
            <person name="Riley R."/>
            <person name="Clum A."/>
            <person name="Nolan M."/>
            <person name="Lipzen A."/>
            <person name="Salamov A."/>
            <person name="Henrissat B."/>
            <person name="Wiebenga A."/>
            <person name="De Vries R.P."/>
            <person name="Grigoriev I.V."/>
            <person name="Mortensen U.H."/>
            <person name="Andersen M.R."/>
            <person name="Baker S.E."/>
        </authorList>
    </citation>
    <scope>NUCLEOTIDE SEQUENCE [LARGE SCALE GENOMIC DNA]</scope>
    <source>
        <strain evidence="1 2">JOP 1030-1</strain>
    </source>
</reference>
<evidence type="ECO:0000313" key="1">
    <source>
        <dbReference type="EMBL" id="PYH42960.1"/>
    </source>
</evidence>
<proteinExistence type="predicted"/>
<dbReference type="OrthoDB" id="4403049at2759"/>
<gene>
    <name evidence="1" type="ORF">BP01DRAFT_358955</name>
</gene>
<dbReference type="EMBL" id="KZ821247">
    <property type="protein sequence ID" value="PYH42960.1"/>
    <property type="molecule type" value="Genomic_DNA"/>
</dbReference>
<keyword evidence="2" id="KW-1185">Reference proteome</keyword>
<organism evidence="1 2">
    <name type="scientific">Aspergillus saccharolyticus JOP 1030-1</name>
    <dbReference type="NCBI Taxonomy" id="1450539"/>
    <lineage>
        <taxon>Eukaryota</taxon>
        <taxon>Fungi</taxon>
        <taxon>Dikarya</taxon>
        <taxon>Ascomycota</taxon>
        <taxon>Pezizomycotina</taxon>
        <taxon>Eurotiomycetes</taxon>
        <taxon>Eurotiomycetidae</taxon>
        <taxon>Eurotiales</taxon>
        <taxon>Aspergillaceae</taxon>
        <taxon>Aspergillus</taxon>
        <taxon>Aspergillus subgen. Circumdati</taxon>
    </lineage>
</organism>
<protein>
    <submittedName>
        <fullName evidence="1">Uncharacterized protein</fullName>
    </submittedName>
</protein>
<dbReference type="RefSeq" id="XP_025428942.1">
    <property type="nucleotide sequence ID" value="XM_025575555.1"/>
</dbReference>
<evidence type="ECO:0000313" key="2">
    <source>
        <dbReference type="Proteomes" id="UP000248349"/>
    </source>
</evidence>
<dbReference type="AlphaFoldDB" id="A0A318ZH10"/>
<dbReference type="Proteomes" id="UP000248349">
    <property type="component" value="Unassembled WGS sequence"/>
</dbReference>